<feature type="non-terminal residue" evidence="2">
    <location>
        <position position="1"/>
    </location>
</feature>
<evidence type="ECO:0000313" key="2">
    <source>
        <dbReference type="EMBL" id="GFC83042.1"/>
    </source>
</evidence>
<feature type="transmembrane region" description="Helical" evidence="1">
    <location>
        <begin position="56"/>
        <end position="74"/>
    </location>
</feature>
<organism evidence="2">
    <name type="scientific">Tanacetum cinerariifolium</name>
    <name type="common">Dalmatian daisy</name>
    <name type="synonym">Chrysanthemum cinerariifolium</name>
    <dbReference type="NCBI Taxonomy" id="118510"/>
    <lineage>
        <taxon>Eukaryota</taxon>
        <taxon>Viridiplantae</taxon>
        <taxon>Streptophyta</taxon>
        <taxon>Embryophyta</taxon>
        <taxon>Tracheophyta</taxon>
        <taxon>Spermatophyta</taxon>
        <taxon>Magnoliopsida</taxon>
        <taxon>eudicotyledons</taxon>
        <taxon>Gunneridae</taxon>
        <taxon>Pentapetalae</taxon>
        <taxon>asterids</taxon>
        <taxon>campanulids</taxon>
        <taxon>Asterales</taxon>
        <taxon>Asteraceae</taxon>
        <taxon>Asteroideae</taxon>
        <taxon>Anthemideae</taxon>
        <taxon>Anthemidinae</taxon>
        <taxon>Tanacetum</taxon>
    </lineage>
</organism>
<reference evidence="2" key="1">
    <citation type="journal article" date="2019" name="Sci. Rep.">
        <title>Draft genome of Tanacetum cinerariifolium, the natural source of mosquito coil.</title>
        <authorList>
            <person name="Yamashiro T."/>
            <person name="Shiraishi A."/>
            <person name="Satake H."/>
            <person name="Nakayama K."/>
        </authorList>
    </citation>
    <scope>NUCLEOTIDE SEQUENCE</scope>
</reference>
<accession>A0A699RGB7</accession>
<dbReference type="AlphaFoldDB" id="A0A699RGB7"/>
<keyword evidence="1" id="KW-0472">Membrane</keyword>
<name>A0A699RGB7_TANCI</name>
<dbReference type="EMBL" id="BKCJ011087522">
    <property type="protein sequence ID" value="GFC83042.1"/>
    <property type="molecule type" value="Genomic_DNA"/>
</dbReference>
<comment type="caution">
    <text evidence="2">The sequence shown here is derived from an EMBL/GenBank/DDBJ whole genome shotgun (WGS) entry which is preliminary data.</text>
</comment>
<protein>
    <submittedName>
        <fullName evidence="2">Uncharacterized protein</fullName>
    </submittedName>
</protein>
<gene>
    <name evidence="2" type="ORF">Tci_855012</name>
</gene>
<evidence type="ECO:0000256" key="1">
    <source>
        <dbReference type="SAM" id="Phobius"/>
    </source>
</evidence>
<keyword evidence="1" id="KW-1133">Transmembrane helix</keyword>
<keyword evidence="1" id="KW-0812">Transmembrane</keyword>
<proteinExistence type="predicted"/>
<sequence length="76" mass="7680">LLLVASLSCCASVIATFERADRLLALKVVAGCLPLVEVVSLGPAAAVRGMTVMSELLLVFWTLALGLGGVAPVATA</sequence>